<feature type="transmembrane region" description="Helical" evidence="1">
    <location>
        <begin position="24"/>
        <end position="46"/>
    </location>
</feature>
<feature type="transmembrane region" description="Helical" evidence="1">
    <location>
        <begin position="133"/>
        <end position="154"/>
    </location>
</feature>
<feature type="transmembrane region" description="Helical" evidence="1">
    <location>
        <begin position="328"/>
        <end position="346"/>
    </location>
</feature>
<comment type="caution">
    <text evidence="2">The sequence shown here is derived from an EMBL/GenBank/DDBJ whole genome shotgun (WGS) entry which is preliminary data.</text>
</comment>
<feature type="transmembrane region" description="Helical" evidence="1">
    <location>
        <begin position="451"/>
        <end position="474"/>
    </location>
</feature>
<feature type="transmembrane region" description="Helical" evidence="1">
    <location>
        <begin position="375"/>
        <end position="396"/>
    </location>
</feature>
<feature type="transmembrane region" description="Helical" evidence="1">
    <location>
        <begin position="233"/>
        <end position="253"/>
    </location>
</feature>
<keyword evidence="1" id="KW-0472">Membrane</keyword>
<feature type="transmembrane region" description="Helical" evidence="1">
    <location>
        <begin position="99"/>
        <end position="127"/>
    </location>
</feature>
<feature type="transmembrane region" description="Helical" evidence="1">
    <location>
        <begin position="402"/>
        <end position="424"/>
    </location>
</feature>
<dbReference type="RefSeq" id="WP_205108061.1">
    <property type="nucleotide sequence ID" value="NZ_BAAAHT010000013.1"/>
</dbReference>
<accession>A0ABS2L414</accession>
<feature type="transmembrane region" description="Helical" evidence="1">
    <location>
        <begin position="58"/>
        <end position="78"/>
    </location>
</feature>
<keyword evidence="1" id="KW-0812">Transmembrane</keyword>
<feature type="transmembrane region" description="Helical" evidence="1">
    <location>
        <begin position="302"/>
        <end position="322"/>
    </location>
</feature>
<reference evidence="2 3" key="1">
    <citation type="submission" date="2021-01" db="EMBL/GenBank/DDBJ databases">
        <title>Sequencing the genomes of 1000 actinobacteria strains.</title>
        <authorList>
            <person name="Klenk H.-P."/>
        </authorList>
    </citation>
    <scope>NUCLEOTIDE SEQUENCE [LARGE SCALE GENOMIC DNA]</scope>
    <source>
        <strain evidence="2 3">DSM 13057</strain>
    </source>
</reference>
<keyword evidence="1" id="KW-1133">Transmembrane helix</keyword>
<organism evidence="2 3">
    <name type="scientific">Subtercola frigoramans</name>
    <dbReference type="NCBI Taxonomy" id="120298"/>
    <lineage>
        <taxon>Bacteria</taxon>
        <taxon>Bacillati</taxon>
        <taxon>Actinomycetota</taxon>
        <taxon>Actinomycetes</taxon>
        <taxon>Micrococcales</taxon>
        <taxon>Microbacteriaceae</taxon>
        <taxon>Subtercola</taxon>
    </lineage>
</organism>
<proteinExistence type="predicted"/>
<evidence type="ECO:0000256" key="1">
    <source>
        <dbReference type="SAM" id="Phobius"/>
    </source>
</evidence>
<feature type="transmembrane region" description="Helical" evidence="1">
    <location>
        <begin position="486"/>
        <end position="509"/>
    </location>
</feature>
<sequence>MVAQLIRLRLALLSNIFSGTRRRALGVTVGLLLATTAVVSVCLRIADLAGEPSSSVRTAVVLSGSAVVAAFLLVPMLFQRSDAMDPRRFAGFGFASRSLAFALVASSIVALPVVAAALFTLSAVVAWSQNAGVAFVALMSGVLGLATCVLLGRLSSSLAAYLLSSRRAREVAGTVGVFVLVILAPAAVLLLSINWGAEGATWAQRLAGILGVTPVGAAWTIPAALAEGDGAGALISFVIAAATVAVLWAAWQLLTTSMLTSTRREDESSEPSALGWFGRLPSTPSATIAARSLTYWSRDPRYWVPLLIVPVVPIVMAVPLVLVSFPLSSYALIPLPVMCLFLAFMVHNDISLDNSAVWLHVVSGRRGVADRLGRVIPVILIGIPLIGVGSVVTVLLANNSSALPSVLGVSTCVLLSTLGLGNLISARFPYAATRPGDSPFTQPQSTGSTSVFVQVAVVVGTLALTLPSIAYAVAAQFGDSEAHWSSLWSGVGVGLLVFILGTLGGGALFNRRGPEILATTLRG</sequence>
<dbReference type="Proteomes" id="UP000776164">
    <property type="component" value="Unassembled WGS sequence"/>
</dbReference>
<keyword evidence="3" id="KW-1185">Reference proteome</keyword>
<dbReference type="EMBL" id="JAFBBU010000001">
    <property type="protein sequence ID" value="MBM7471812.1"/>
    <property type="molecule type" value="Genomic_DNA"/>
</dbReference>
<evidence type="ECO:0000313" key="3">
    <source>
        <dbReference type="Proteomes" id="UP000776164"/>
    </source>
</evidence>
<protein>
    <submittedName>
        <fullName evidence="2">ABC-2 type transport system permease protein</fullName>
    </submittedName>
</protein>
<feature type="transmembrane region" description="Helical" evidence="1">
    <location>
        <begin position="175"/>
        <end position="196"/>
    </location>
</feature>
<name>A0ABS2L414_9MICO</name>
<gene>
    <name evidence="2" type="ORF">JOE66_001446</name>
</gene>
<evidence type="ECO:0000313" key="2">
    <source>
        <dbReference type="EMBL" id="MBM7471812.1"/>
    </source>
</evidence>